<evidence type="ECO:0000256" key="5">
    <source>
        <dbReference type="ARBA" id="ARBA00022984"/>
    </source>
</evidence>
<name>A0A1G7Z3A7_9HYPH</name>
<dbReference type="InterPro" id="IPR005490">
    <property type="entry name" value="LD_TPept_cat_dom"/>
</dbReference>
<dbReference type="SUPFAM" id="SSF141523">
    <property type="entry name" value="L,D-transpeptidase catalytic domain-like"/>
    <property type="match status" value="1"/>
</dbReference>
<evidence type="ECO:0000313" key="9">
    <source>
        <dbReference type="EMBL" id="SDH03208.1"/>
    </source>
</evidence>
<protein>
    <submittedName>
        <fullName evidence="9">Putative peptidoglycan binding domain-containing protein</fullName>
    </submittedName>
</protein>
<dbReference type="UniPathway" id="UPA00219"/>
<feature type="domain" description="L,D-TPase catalytic" evidence="8">
    <location>
        <begin position="171"/>
        <end position="345"/>
    </location>
</feature>
<dbReference type="InterPro" id="IPR002477">
    <property type="entry name" value="Peptidoglycan-bd-like"/>
</dbReference>
<dbReference type="InterPro" id="IPR036365">
    <property type="entry name" value="PGBD-like_sf"/>
</dbReference>
<evidence type="ECO:0000256" key="7">
    <source>
        <dbReference type="PROSITE-ProRule" id="PRU01373"/>
    </source>
</evidence>
<gene>
    <name evidence="9" type="ORF">SAMN04487974_11740</name>
</gene>
<dbReference type="GO" id="GO:0008360">
    <property type="term" value="P:regulation of cell shape"/>
    <property type="evidence" value="ECO:0007669"/>
    <property type="project" value="UniProtKB-UniRule"/>
</dbReference>
<dbReference type="CDD" id="cd16913">
    <property type="entry name" value="YkuD_like"/>
    <property type="match status" value="1"/>
</dbReference>
<dbReference type="GO" id="GO:0009252">
    <property type="term" value="P:peptidoglycan biosynthetic process"/>
    <property type="evidence" value="ECO:0007669"/>
    <property type="project" value="UniProtKB-UniPathway"/>
</dbReference>
<dbReference type="Proteomes" id="UP000199495">
    <property type="component" value="Unassembled WGS sequence"/>
</dbReference>
<dbReference type="Pfam" id="PF03734">
    <property type="entry name" value="YkuD"/>
    <property type="match status" value="1"/>
</dbReference>
<evidence type="ECO:0000256" key="6">
    <source>
        <dbReference type="ARBA" id="ARBA00023316"/>
    </source>
</evidence>
<dbReference type="AlphaFoldDB" id="A0A1G7Z3A7"/>
<dbReference type="PANTHER" id="PTHR41533:SF1">
    <property type="entry name" value="L,D-TRANSPEPTIDASE YCBB-RELATED"/>
    <property type="match status" value="1"/>
</dbReference>
<dbReference type="GO" id="GO:0016740">
    <property type="term" value="F:transferase activity"/>
    <property type="evidence" value="ECO:0007669"/>
    <property type="project" value="UniProtKB-KW"/>
</dbReference>
<sequence length="393" mass="42862">MKIDRRSLLAGGLGTLAFGAAPAFSWEQGFDTSSAGMVGGTGSVTPLLSPATLQATRMAADTYAGLASAGGWHGQPYTHRLSLGVRSPDAAWLRQRLAITGDLAPQHAAGDVVDSFVDAAIRHFQARHGLTVDGVAGAGTFEALSRPAADKARILAANLPRLEAALTDERRQVTVNVPSAQLEMVEDGGVVLRQSAVVGQPDRATPLLTSAIHEVNFNPFWHVPKSIIRRDLIPIIRNDREYLTRMDMRILDANWNEVSPDSIDWSTEDAVNYTFRQQPGSRNALGRVRINFANQHAVYLHDTPDPGLFGDASRFHSSGCVRVQRIPEFVSWLLKETPGWPPETVSEFLSNGERRDVAIANPIPVHFVYVTAWGEPGGPAQFRDDIYNLMENV</sequence>
<dbReference type="InterPro" id="IPR038063">
    <property type="entry name" value="Transpep_catalytic_dom"/>
</dbReference>
<evidence type="ECO:0000256" key="3">
    <source>
        <dbReference type="ARBA" id="ARBA00022679"/>
    </source>
</evidence>
<dbReference type="EMBL" id="FNCS01000017">
    <property type="protein sequence ID" value="SDH03208.1"/>
    <property type="molecule type" value="Genomic_DNA"/>
</dbReference>
<dbReference type="OrthoDB" id="9778545at2"/>
<evidence type="ECO:0000259" key="8">
    <source>
        <dbReference type="PROSITE" id="PS52029"/>
    </source>
</evidence>
<keyword evidence="5 7" id="KW-0573">Peptidoglycan synthesis</keyword>
<evidence type="ECO:0000256" key="2">
    <source>
        <dbReference type="ARBA" id="ARBA00005992"/>
    </source>
</evidence>
<reference evidence="9 10" key="1">
    <citation type="submission" date="2016-10" db="EMBL/GenBank/DDBJ databases">
        <authorList>
            <person name="de Groot N.N."/>
        </authorList>
    </citation>
    <scope>NUCLEOTIDE SEQUENCE [LARGE SCALE GENOMIC DNA]</scope>
    <source>
        <strain evidence="9 10">CGMCC 1.10267</strain>
    </source>
</reference>
<dbReference type="InterPro" id="IPR052905">
    <property type="entry name" value="LD-transpeptidase_YkuD-like"/>
</dbReference>
<evidence type="ECO:0000313" key="10">
    <source>
        <dbReference type="Proteomes" id="UP000199495"/>
    </source>
</evidence>
<dbReference type="Gene3D" id="2.40.440.10">
    <property type="entry name" value="L,D-transpeptidase catalytic domain-like"/>
    <property type="match status" value="1"/>
</dbReference>
<evidence type="ECO:0000256" key="1">
    <source>
        <dbReference type="ARBA" id="ARBA00004752"/>
    </source>
</evidence>
<dbReference type="Gene3D" id="1.10.101.10">
    <property type="entry name" value="PGBD-like superfamily/PGBD"/>
    <property type="match status" value="1"/>
</dbReference>
<dbReference type="InterPro" id="IPR036366">
    <property type="entry name" value="PGBDSf"/>
</dbReference>
<organism evidence="9 10">
    <name type="scientific">Pelagibacterium luteolum</name>
    <dbReference type="NCBI Taxonomy" id="440168"/>
    <lineage>
        <taxon>Bacteria</taxon>
        <taxon>Pseudomonadati</taxon>
        <taxon>Pseudomonadota</taxon>
        <taxon>Alphaproteobacteria</taxon>
        <taxon>Hyphomicrobiales</taxon>
        <taxon>Devosiaceae</taxon>
        <taxon>Pelagibacterium</taxon>
    </lineage>
</organism>
<dbReference type="PROSITE" id="PS52029">
    <property type="entry name" value="LD_TPASE"/>
    <property type="match status" value="1"/>
</dbReference>
<dbReference type="SUPFAM" id="SSF47090">
    <property type="entry name" value="PGBD-like"/>
    <property type="match status" value="1"/>
</dbReference>
<proteinExistence type="inferred from homology"/>
<keyword evidence="4 7" id="KW-0133">Cell shape</keyword>
<dbReference type="RefSeq" id="WP_090598457.1">
    <property type="nucleotide sequence ID" value="NZ_FNCS01000017.1"/>
</dbReference>
<accession>A0A1G7Z3A7</accession>
<dbReference type="STRING" id="440168.SAMN04487974_11740"/>
<dbReference type="GO" id="GO:0004180">
    <property type="term" value="F:carboxypeptidase activity"/>
    <property type="evidence" value="ECO:0007669"/>
    <property type="project" value="UniProtKB-ARBA"/>
</dbReference>
<dbReference type="Pfam" id="PF01471">
    <property type="entry name" value="PG_binding_1"/>
    <property type="match status" value="1"/>
</dbReference>
<feature type="active site" description="Proton donor/acceptor" evidence="7">
    <location>
        <position position="301"/>
    </location>
</feature>
<feature type="active site" description="Nucleophile" evidence="7">
    <location>
        <position position="320"/>
    </location>
</feature>
<keyword evidence="6 7" id="KW-0961">Cell wall biogenesis/degradation</keyword>
<comment type="pathway">
    <text evidence="1 7">Cell wall biogenesis; peptidoglycan biosynthesis.</text>
</comment>
<dbReference type="GO" id="GO:0071555">
    <property type="term" value="P:cell wall organization"/>
    <property type="evidence" value="ECO:0007669"/>
    <property type="project" value="UniProtKB-UniRule"/>
</dbReference>
<dbReference type="PANTHER" id="PTHR41533">
    <property type="entry name" value="L,D-TRANSPEPTIDASE HI_1667-RELATED"/>
    <property type="match status" value="1"/>
</dbReference>
<keyword evidence="3" id="KW-0808">Transferase</keyword>
<keyword evidence="10" id="KW-1185">Reference proteome</keyword>
<evidence type="ECO:0000256" key="4">
    <source>
        <dbReference type="ARBA" id="ARBA00022960"/>
    </source>
</evidence>
<comment type="similarity">
    <text evidence="2">Belongs to the YkuD family.</text>
</comment>